<dbReference type="Gene3D" id="3.90.1200.10">
    <property type="match status" value="1"/>
</dbReference>
<dbReference type="SUPFAM" id="SSF56112">
    <property type="entry name" value="Protein kinase-like (PK-like)"/>
    <property type="match status" value="1"/>
</dbReference>
<dbReference type="Gene3D" id="3.30.200.20">
    <property type="entry name" value="Phosphorylase Kinase, domain 1"/>
    <property type="match status" value="1"/>
</dbReference>
<keyword evidence="3" id="KW-1185">Reference proteome</keyword>
<gene>
    <name evidence="2" type="ORF">GCM10010357_13500</name>
</gene>
<organism evidence="2 3">
    <name type="scientific">Streptomyces luteireticuli</name>
    <dbReference type="NCBI Taxonomy" id="173858"/>
    <lineage>
        <taxon>Bacteria</taxon>
        <taxon>Bacillati</taxon>
        <taxon>Actinomycetota</taxon>
        <taxon>Actinomycetes</taxon>
        <taxon>Kitasatosporales</taxon>
        <taxon>Streptomycetaceae</taxon>
        <taxon>Streptomyces</taxon>
    </lineage>
</organism>
<accession>A0ABN0YFN9</accession>
<dbReference type="EMBL" id="BAAABX010000012">
    <property type="protein sequence ID" value="GAA0393947.1"/>
    <property type="molecule type" value="Genomic_DNA"/>
</dbReference>
<dbReference type="RefSeq" id="WP_344020930.1">
    <property type="nucleotide sequence ID" value="NZ_BAAABX010000012.1"/>
</dbReference>
<dbReference type="InterPro" id="IPR011009">
    <property type="entry name" value="Kinase-like_dom_sf"/>
</dbReference>
<dbReference type="PANTHER" id="PTHR21310:SF15">
    <property type="entry name" value="AMINOGLYCOSIDE PHOSPHOTRANSFERASE DOMAIN-CONTAINING PROTEIN"/>
    <property type="match status" value="1"/>
</dbReference>
<name>A0ABN0YFN9_9ACTN</name>
<dbReference type="PANTHER" id="PTHR21310">
    <property type="entry name" value="AMINOGLYCOSIDE PHOSPHOTRANSFERASE-RELATED-RELATED"/>
    <property type="match status" value="1"/>
</dbReference>
<dbReference type="InterPro" id="IPR051678">
    <property type="entry name" value="AGP_Transferase"/>
</dbReference>
<sequence>MREYETSDETLAAIAGRHGATARQVRPLPSGVANHVFLLGDDLVLRIPRTERFLPDLVKEAAVIPAARHAGVDTPEVVAFDDSFSAVDVPYMLLTRAPGADLALHEPSTAGRDRVFRQVGRELARLHRLTPATAPDLHTVPMDDDGTTDPRAFTDRLLADGWIDAESARWLIGWFDRLSPHLPTGPPLVLVHGDIAPQNLLVRPRTMQLTGIVDWGDAQWADPAADFAKVPLPDIPAMLDGYRQEAGERTATSTPDWEARVLWFHLTWALGRLADPVPRPGERHWTAPPAGRLLGLLRFFTSAPPAPWGDLA</sequence>
<comment type="caution">
    <text evidence="2">The sequence shown here is derived from an EMBL/GenBank/DDBJ whole genome shotgun (WGS) entry which is preliminary data.</text>
</comment>
<evidence type="ECO:0000313" key="2">
    <source>
        <dbReference type="EMBL" id="GAA0393947.1"/>
    </source>
</evidence>
<evidence type="ECO:0000259" key="1">
    <source>
        <dbReference type="Pfam" id="PF01636"/>
    </source>
</evidence>
<evidence type="ECO:0000313" key="3">
    <source>
        <dbReference type="Proteomes" id="UP001500879"/>
    </source>
</evidence>
<dbReference type="Proteomes" id="UP001500879">
    <property type="component" value="Unassembled WGS sequence"/>
</dbReference>
<reference evidence="2 3" key="1">
    <citation type="journal article" date="2019" name="Int. J. Syst. Evol. Microbiol.">
        <title>The Global Catalogue of Microorganisms (GCM) 10K type strain sequencing project: providing services to taxonomists for standard genome sequencing and annotation.</title>
        <authorList>
            <consortium name="The Broad Institute Genomics Platform"/>
            <consortium name="The Broad Institute Genome Sequencing Center for Infectious Disease"/>
            <person name="Wu L."/>
            <person name="Ma J."/>
        </authorList>
    </citation>
    <scope>NUCLEOTIDE SEQUENCE [LARGE SCALE GENOMIC DNA]</scope>
    <source>
        <strain evidence="2 3">JCM 4788</strain>
    </source>
</reference>
<dbReference type="Pfam" id="PF01636">
    <property type="entry name" value="APH"/>
    <property type="match status" value="1"/>
</dbReference>
<feature type="domain" description="Aminoglycoside phosphotransferase" evidence="1">
    <location>
        <begin position="25"/>
        <end position="243"/>
    </location>
</feature>
<protein>
    <recommendedName>
        <fullName evidence="1">Aminoglycoside phosphotransferase domain-containing protein</fullName>
    </recommendedName>
</protein>
<proteinExistence type="predicted"/>
<dbReference type="InterPro" id="IPR002575">
    <property type="entry name" value="Aminoglycoside_PTrfase"/>
</dbReference>